<dbReference type="InterPro" id="IPR020094">
    <property type="entry name" value="TruA/RsuA/RluB/E/F_N"/>
</dbReference>
<comment type="caution">
    <text evidence="9">The sequence shown here is derived from an EMBL/GenBank/DDBJ whole genome shotgun (WGS) entry which is preliminary data.</text>
</comment>
<evidence type="ECO:0000313" key="9">
    <source>
        <dbReference type="EMBL" id="MDQ0216146.1"/>
    </source>
</evidence>
<dbReference type="Gene3D" id="3.30.70.580">
    <property type="entry name" value="Pseudouridine synthase I, catalytic domain, N-terminal subdomain"/>
    <property type="match status" value="1"/>
</dbReference>
<keyword evidence="2 4" id="KW-0819">tRNA processing</keyword>
<evidence type="ECO:0000313" key="10">
    <source>
        <dbReference type="Proteomes" id="UP001237207"/>
    </source>
</evidence>
<evidence type="ECO:0000256" key="2">
    <source>
        <dbReference type="ARBA" id="ARBA00022694"/>
    </source>
</evidence>
<dbReference type="HAMAP" id="MF_00171">
    <property type="entry name" value="TruA"/>
    <property type="match status" value="1"/>
</dbReference>
<dbReference type="RefSeq" id="WP_307258145.1">
    <property type="nucleotide sequence ID" value="NZ_JAUSUC010000037.1"/>
</dbReference>
<organism evidence="9 10">
    <name type="scientific">Oikeobacillus pervagus</name>
    <dbReference type="NCBI Taxonomy" id="1325931"/>
    <lineage>
        <taxon>Bacteria</taxon>
        <taxon>Bacillati</taxon>
        <taxon>Bacillota</taxon>
        <taxon>Bacilli</taxon>
        <taxon>Bacillales</taxon>
        <taxon>Bacillaceae</taxon>
        <taxon>Oikeobacillus</taxon>
    </lineage>
</organism>
<gene>
    <name evidence="4" type="primary">truA</name>
    <name evidence="9" type="ORF">J2S13_002583</name>
</gene>
<dbReference type="AlphaFoldDB" id="A0AAJ1T3W2"/>
<dbReference type="PIRSF" id="PIRSF001430">
    <property type="entry name" value="tRNA_psdUrid_synth"/>
    <property type="match status" value="1"/>
</dbReference>
<keyword evidence="10" id="KW-1185">Reference proteome</keyword>
<evidence type="ECO:0000256" key="5">
    <source>
        <dbReference type="PIRSR" id="PIRSR001430-1"/>
    </source>
</evidence>
<comment type="catalytic activity">
    <reaction evidence="4 7">
        <text>uridine(38/39/40) in tRNA = pseudouridine(38/39/40) in tRNA</text>
        <dbReference type="Rhea" id="RHEA:22376"/>
        <dbReference type="Rhea" id="RHEA-COMP:10085"/>
        <dbReference type="Rhea" id="RHEA-COMP:10087"/>
        <dbReference type="ChEBI" id="CHEBI:65314"/>
        <dbReference type="ChEBI" id="CHEBI:65315"/>
        <dbReference type="EC" id="5.4.99.12"/>
    </reaction>
</comment>
<dbReference type="EC" id="5.4.99.12" evidence="4"/>
<comment type="similarity">
    <text evidence="1 4 7">Belongs to the tRNA pseudouridine synthase TruA family.</text>
</comment>
<dbReference type="InterPro" id="IPR001406">
    <property type="entry name" value="PsdUridine_synth_TruA"/>
</dbReference>
<comment type="function">
    <text evidence="4">Formation of pseudouridine at positions 38, 39 and 40 in the anticodon stem and loop of transfer RNAs.</text>
</comment>
<evidence type="ECO:0000256" key="6">
    <source>
        <dbReference type="PIRSR" id="PIRSR001430-2"/>
    </source>
</evidence>
<accession>A0AAJ1T3W2</accession>
<feature type="binding site" evidence="4 6">
    <location>
        <position position="111"/>
    </location>
    <ligand>
        <name>substrate</name>
    </ligand>
</feature>
<dbReference type="InterPro" id="IPR020095">
    <property type="entry name" value="PsdUridine_synth_TruA_C"/>
</dbReference>
<feature type="domain" description="Pseudouridine synthase I TruA alpha/beta" evidence="8">
    <location>
        <begin position="9"/>
        <end position="104"/>
    </location>
</feature>
<dbReference type="Proteomes" id="UP001237207">
    <property type="component" value="Unassembled WGS sequence"/>
</dbReference>
<sequence>MNRIKCIVCYDGTAFAGYQIQPNGRTIQGCIEKALKMIHKGQDVKVFASGRTDAGVHAVGQVLHFDSPLRIPPHKWPNAINGLLPRDIRIKECEIVDSSFHARFSASGKEYRYKVHTSAFQDPFRRNFSYHYPYKLDMKWMEEAAKNLIGTHDFTSFCSAKTDVEDKVRTIEQISIHSSQDELEFHFIGNGFLYNMVRILTGSLLDIGSGKISPNEIKRILEAKNRSMAGKTAPAAGLYLWRVFYDN</sequence>
<dbReference type="GO" id="GO:0160147">
    <property type="term" value="F:tRNA pseudouridine(38-40) synthase activity"/>
    <property type="evidence" value="ECO:0007669"/>
    <property type="project" value="UniProtKB-EC"/>
</dbReference>
<feature type="domain" description="Pseudouridine synthase I TruA alpha/beta" evidence="8">
    <location>
        <begin position="144"/>
        <end position="246"/>
    </location>
</feature>
<comment type="subunit">
    <text evidence="4">Homodimer.</text>
</comment>
<dbReference type="Gene3D" id="3.30.70.660">
    <property type="entry name" value="Pseudouridine synthase I, catalytic domain, C-terminal subdomain"/>
    <property type="match status" value="1"/>
</dbReference>
<dbReference type="PANTHER" id="PTHR11142:SF0">
    <property type="entry name" value="TRNA PSEUDOURIDINE SYNTHASE-LIKE 1"/>
    <property type="match status" value="1"/>
</dbReference>
<dbReference type="GO" id="GO:0003723">
    <property type="term" value="F:RNA binding"/>
    <property type="evidence" value="ECO:0007669"/>
    <property type="project" value="InterPro"/>
</dbReference>
<dbReference type="InterPro" id="IPR020097">
    <property type="entry name" value="PsdUridine_synth_TruA_a/b_dom"/>
</dbReference>
<keyword evidence="3 4" id="KW-0413">Isomerase</keyword>
<dbReference type="InterPro" id="IPR020103">
    <property type="entry name" value="PsdUridine_synth_cat_dom_sf"/>
</dbReference>
<dbReference type="PANTHER" id="PTHR11142">
    <property type="entry name" value="PSEUDOURIDYLATE SYNTHASE"/>
    <property type="match status" value="1"/>
</dbReference>
<reference evidence="9" key="1">
    <citation type="submission" date="2023-07" db="EMBL/GenBank/DDBJ databases">
        <title>Genomic Encyclopedia of Type Strains, Phase IV (KMG-IV): sequencing the most valuable type-strain genomes for metagenomic binning, comparative biology and taxonomic classification.</title>
        <authorList>
            <person name="Goeker M."/>
        </authorList>
    </citation>
    <scope>NUCLEOTIDE SEQUENCE</scope>
    <source>
        <strain evidence="9">DSM 23947</strain>
    </source>
</reference>
<dbReference type="EMBL" id="JAUSUC010000037">
    <property type="protein sequence ID" value="MDQ0216146.1"/>
    <property type="molecule type" value="Genomic_DNA"/>
</dbReference>
<dbReference type="GO" id="GO:0031119">
    <property type="term" value="P:tRNA pseudouridine synthesis"/>
    <property type="evidence" value="ECO:0007669"/>
    <property type="project" value="UniProtKB-UniRule"/>
</dbReference>
<dbReference type="NCBIfam" id="TIGR00071">
    <property type="entry name" value="hisT_truA"/>
    <property type="match status" value="1"/>
</dbReference>
<proteinExistence type="inferred from homology"/>
<comment type="caution">
    <text evidence="4">Lacks conserved residue(s) required for the propagation of feature annotation.</text>
</comment>
<evidence type="ECO:0000259" key="8">
    <source>
        <dbReference type="Pfam" id="PF01416"/>
    </source>
</evidence>
<dbReference type="CDD" id="cd02570">
    <property type="entry name" value="PseudoU_synth_EcTruA"/>
    <property type="match status" value="1"/>
</dbReference>
<dbReference type="SUPFAM" id="SSF55120">
    <property type="entry name" value="Pseudouridine synthase"/>
    <property type="match status" value="1"/>
</dbReference>
<feature type="active site" description="Nucleophile" evidence="4 5">
    <location>
        <position position="53"/>
    </location>
</feature>
<protein>
    <recommendedName>
        <fullName evidence="4">tRNA pseudouridine synthase A</fullName>
        <ecNumber evidence="4">5.4.99.12</ecNumber>
    </recommendedName>
    <alternativeName>
        <fullName evidence="4">tRNA pseudouridine(38-40) synthase</fullName>
    </alternativeName>
    <alternativeName>
        <fullName evidence="4">tRNA pseudouridylate synthase I</fullName>
    </alternativeName>
    <alternativeName>
        <fullName evidence="4">tRNA-uridine isomerase I</fullName>
    </alternativeName>
</protein>
<dbReference type="FunFam" id="3.30.70.580:FF:000001">
    <property type="entry name" value="tRNA pseudouridine synthase A"/>
    <property type="match status" value="1"/>
</dbReference>
<name>A0AAJ1T3W2_9BACI</name>
<evidence type="ECO:0000256" key="3">
    <source>
        <dbReference type="ARBA" id="ARBA00023235"/>
    </source>
</evidence>
<evidence type="ECO:0000256" key="1">
    <source>
        <dbReference type="ARBA" id="ARBA00009375"/>
    </source>
</evidence>
<evidence type="ECO:0000256" key="7">
    <source>
        <dbReference type="RuleBase" id="RU003792"/>
    </source>
</evidence>
<evidence type="ECO:0000256" key="4">
    <source>
        <dbReference type="HAMAP-Rule" id="MF_00171"/>
    </source>
</evidence>
<dbReference type="Pfam" id="PF01416">
    <property type="entry name" value="PseudoU_synth_1"/>
    <property type="match status" value="2"/>
</dbReference>